<proteinExistence type="inferred from homology"/>
<name>A0AAW0NJQ3_9GOBI</name>
<organism evidence="7 8">
    <name type="scientific">Mugilogobius chulae</name>
    <name type="common">yellowstripe goby</name>
    <dbReference type="NCBI Taxonomy" id="88201"/>
    <lineage>
        <taxon>Eukaryota</taxon>
        <taxon>Metazoa</taxon>
        <taxon>Chordata</taxon>
        <taxon>Craniata</taxon>
        <taxon>Vertebrata</taxon>
        <taxon>Euteleostomi</taxon>
        <taxon>Actinopterygii</taxon>
        <taxon>Neopterygii</taxon>
        <taxon>Teleostei</taxon>
        <taxon>Neoteleostei</taxon>
        <taxon>Acanthomorphata</taxon>
        <taxon>Gobiaria</taxon>
        <taxon>Gobiiformes</taxon>
        <taxon>Gobioidei</taxon>
        <taxon>Gobiidae</taxon>
        <taxon>Gobionellinae</taxon>
        <taxon>Mugilogobius</taxon>
    </lineage>
</organism>
<comment type="caution">
    <text evidence="7">The sequence shown here is derived from an EMBL/GenBank/DDBJ whole genome shotgun (WGS) entry which is preliminary data.</text>
</comment>
<dbReference type="InterPro" id="IPR002069">
    <property type="entry name" value="Interferon_gamma"/>
</dbReference>
<keyword evidence="6" id="KW-0732">Signal</keyword>
<dbReference type="Pfam" id="PF00714">
    <property type="entry name" value="IFN-gamma"/>
    <property type="match status" value="1"/>
</dbReference>
<evidence type="ECO:0000313" key="8">
    <source>
        <dbReference type="Proteomes" id="UP001460270"/>
    </source>
</evidence>
<evidence type="ECO:0000256" key="3">
    <source>
        <dbReference type="ARBA" id="ARBA00022514"/>
    </source>
</evidence>
<feature type="chain" id="PRO_5043396181" evidence="6">
    <location>
        <begin position="22"/>
        <end position="329"/>
    </location>
</feature>
<dbReference type="Gene3D" id="1.20.1250.10">
    <property type="match status" value="2"/>
</dbReference>
<evidence type="ECO:0000256" key="4">
    <source>
        <dbReference type="ARBA" id="ARBA00022525"/>
    </source>
</evidence>
<dbReference type="InterPro" id="IPR009079">
    <property type="entry name" value="4_helix_cytokine-like_core"/>
</dbReference>
<dbReference type="GO" id="GO:0005615">
    <property type="term" value="C:extracellular space"/>
    <property type="evidence" value="ECO:0007669"/>
    <property type="project" value="UniProtKB-KW"/>
</dbReference>
<keyword evidence="8" id="KW-1185">Reference proteome</keyword>
<dbReference type="EMBL" id="JBBPFD010000015">
    <property type="protein sequence ID" value="KAK7896788.1"/>
    <property type="molecule type" value="Genomic_DNA"/>
</dbReference>
<dbReference type="SUPFAM" id="SSF47266">
    <property type="entry name" value="4-helical cytokines"/>
    <property type="match status" value="2"/>
</dbReference>
<evidence type="ECO:0000313" key="7">
    <source>
        <dbReference type="EMBL" id="KAK7896788.1"/>
    </source>
</evidence>
<dbReference type="GO" id="GO:0005133">
    <property type="term" value="F:type II interferon receptor binding"/>
    <property type="evidence" value="ECO:0007669"/>
    <property type="project" value="InterPro"/>
</dbReference>
<dbReference type="GO" id="GO:0005125">
    <property type="term" value="F:cytokine activity"/>
    <property type="evidence" value="ECO:0007669"/>
    <property type="project" value="UniProtKB-KW"/>
</dbReference>
<keyword evidence="3" id="KW-0202">Cytokine</keyword>
<dbReference type="AlphaFoldDB" id="A0AAW0NJQ3"/>
<dbReference type="Proteomes" id="UP001460270">
    <property type="component" value="Unassembled WGS sequence"/>
</dbReference>
<reference evidence="8" key="1">
    <citation type="submission" date="2024-04" db="EMBL/GenBank/DDBJ databases">
        <title>Salinicola lusitanus LLJ914,a marine bacterium isolated from the Okinawa Trough.</title>
        <authorList>
            <person name="Li J."/>
        </authorList>
    </citation>
    <scope>NUCLEOTIDE SEQUENCE [LARGE SCALE GENOMIC DNA]</scope>
</reference>
<keyword evidence="5" id="KW-0325">Glycoprotein</keyword>
<evidence type="ECO:0000256" key="2">
    <source>
        <dbReference type="ARBA" id="ARBA00007566"/>
    </source>
</evidence>
<protein>
    <submittedName>
        <fullName evidence="7">Uncharacterized protein</fullName>
    </submittedName>
</protein>
<dbReference type="PANTHER" id="PTHR11419:SF0">
    <property type="entry name" value="INTERFERON GAMMA"/>
    <property type="match status" value="1"/>
</dbReference>
<evidence type="ECO:0000256" key="6">
    <source>
        <dbReference type="SAM" id="SignalP"/>
    </source>
</evidence>
<sequence>MARTSYLILLLSLLSGPVTMATEPEKGVSCHRKVHPELLRELWARTRQLLNVLPKEERRSIGARLLPKFCTKCQEGTIGWLEIREMIDIYQRSVFSHDEVNNLLPRHFPELLYRLQHTLHNCVPRDKPSKWSKMIKKLERKIKKRKRDGALKAVSEFTFLLRWTGELHIRAFNTCCSPFTNTTDELRPQRRSYTTRRQGMEPPINNLTSPEVGSHPLFNSVITSLNSPCQEDLMLLNATVDVYTRIFNSLHQRSSPELQQDLEKYKHYISQLKSKLREIKHQNKMDLITKINSYKVDNELVQRKALAEFVQVHDATSWFLHCQCHHRAH</sequence>
<evidence type="ECO:0000256" key="5">
    <source>
        <dbReference type="ARBA" id="ARBA00023180"/>
    </source>
</evidence>
<keyword evidence="4" id="KW-0964">Secreted</keyword>
<comment type="subcellular location">
    <subcellularLocation>
        <location evidence="1">Secreted</location>
    </subcellularLocation>
</comment>
<dbReference type="PANTHER" id="PTHR11419">
    <property type="entry name" value="INTERFERON GAMMA"/>
    <property type="match status" value="1"/>
</dbReference>
<accession>A0AAW0NJQ3</accession>
<gene>
    <name evidence="7" type="ORF">WMY93_022113</name>
</gene>
<feature type="signal peptide" evidence="6">
    <location>
        <begin position="1"/>
        <end position="21"/>
    </location>
</feature>
<evidence type="ECO:0000256" key="1">
    <source>
        <dbReference type="ARBA" id="ARBA00004613"/>
    </source>
</evidence>
<comment type="similarity">
    <text evidence="2">Belongs to the type II (or gamma) interferon family.</text>
</comment>
<dbReference type="GO" id="GO:0006955">
    <property type="term" value="P:immune response"/>
    <property type="evidence" value="ECO:0007669"/>
    <property type="project" value="InterPro"/>
</dbReference>